<feature type="region of interest" description="Disordered" evidence="1">
    <location>
        <begin position="1"/>
        <end position="39"/>
    </location>
</feature>
<dbReference type="Proteomes" id="UP000540423">
    <property type="component" value="Unassembled WGS sequence"/>
</dbReference>
<dbReference type="RefSeq" id="WP_229923623.1">
    <property type="nucleotide sequence ID" value="NZ_BNBN01000010.1"/>
</dbReference>
<keyword evidence="4" id="KW-1185">Reference proteome</keyword>
<evidence type="ECO:0008006" key="5">
    <source>
        <dbReference type="Google" id="ProtNLM"/>
    </source>
</evidence>
<feature type="transmembrane region" description="Helical" evidence="2">
    <location>
        <begin position="50"/>
        <end position="73"/>
    </location>
</feature>
<organism evidence="3 4">
    <name type="scientific">Streptomyces candidus</name>
    <dbReference type="NCBI Taxonomy" id="67283"/>
    <lineage>
        <taxon>Bacteria</taxon>
        <taxon>Bacillati</taxon>
        <taxon>Actinomycetota</taxon>
        <taxon>Actinomycetes</taxon>
        <taxon>Kitasatosporales</taxon>
        <taxon>Streptomycetaceae</taxon>
        <taxon>Streptomyces</taxon>
    </lineage>
</organism>
<gene>
    <name evidence="3" type="ORF">HNQ79_003086</name>
</gene>
<evidence type="ECO:0000256" key="2">
    <source>
        <dbReference type="SAM" id="Phobius"/>
    </source>
</evidence>
<comment type="caution">
    <text evidence="3">The sequence shown here is derived from an EMBL/GenBank/DDBJ whole genome shotgun (WGS) entry which is preliminary data.</text>
</comment>
<feature type="transmembrane region" description="Helical" evidence="2">
    <location>
        <begin position="223"/>
        <end position="243"/>
    </location>
</feature>
<reference evidence="3 4" key="1">
    <citation type="submission" date="2020-08" db="EMBL/GenBank/DDBJ databases">
        <title>Genomic Encyclopedia of Type Strains, Phase IV (KMG-IV): sequencing the most valuable type-strain genomes for metagenomic binning, comparative biology and taxonomic classification.</title>
        <authorList>
            <person name="Goeker M."/>
        </authorList>
    </citation>
    <scope>NUCLEOTIDE SEQUENCE [LARGE SCALE GENOMIC DNA]</scope>
    <source>
        <strain evidence="3 4">DSM 40141</strain>
    </source>
</reference>
<feature type="transmembrane region" description="Helical" evidence="2">
    <location>
        <begin position="255"/>
        <end position="273"/>
    </location>
</feature>
<feature type="compositionally biased region" description="Low complexity" evidence="1">
    <location>
        <begin position="1"/>
        <end position="10"/>
    </location>
</feature>
<proteinExistence type="predicted"/>
<name>A0A7X0HI56_9ACTN</name>
<keyword evidence="2" id="KW-0472">Membrane</keyword>
<keyword evidence="2" id="KW-0812">Transmembrane</keyword>
<feature type="transmembrane region" description="Helical" evidence="2">
    <location>
        <begin position="190"/>
        <end position="211"/>
    </location>
</feature>
<accession>A0A7X0HI56</accession>
<dbReference type="AlphaFoldDB" id="A0A7X0HI56"/>
<feature type="transmembrane region" description="Helical" evidence="2">
    <location>
        <begin position="340"/>
        <end position="357"/>
    </location>
</feature>
<evidence type="ECO:0000313" key="4">
    <source>
        <dbReference type="Proteomes" id="UP000540423"/>
    </source>
</evidence>
<protein>
    <recommendedName>
        <fullName evidence="5">ABC transporter permease</fullName>
    </recommendedName>
</protein>
<evidence type="ECO:0000313" key="3">
    <source>
        <dbReference type="EMBL" id="MBB6436613.1"/>
    </source>
</evidence>
<sequence length="373" mass="39263">MSSETPATGHHTGGGPGDGTDHGTGQPRHGAHGRPRTGAEKWHAFKESPFLPATVLVFILAIAAGLFAGSYTYTMANPTPHRIPAAVVGDARSPQLTAFAAGMDKALPGSLEITGYATDARAREAMEEQQAFAVLRTVGRGVELDVSGASGASVAQILSEAGVKVGRAAGIDVTVQDVKPLQAGDPRGLALFYISLAAVIIGFVGAIQLSVHARGLNPAERIAFTLAYALMGAFAIAAVVDWLLGALDLPFVESWLILALTMFTSGMVFTMFNTMMGRWAMLPTWGLMVLLGNPSSGGAVSWPLLPSLLGHIGQWLPPGASVNAQHTAVYFQGHQHLKPFLVLAAWALLSCTVFWVWRHRHPGGRDRSPAHAG</sequence>
<dbReference type="EMBL" id="JACHEM010000007">
    <property type="protein sequence ID" value="MBB6436613.1"/>
    <property type="molecule type" value="Genomic_DNA"/>
</dbReference>
<keyword evidence="2" id="KW-1133">Transmembrane helix</keyword>
<evidence type="ECO:0000256" key="1">
    <source>
        <dbReference type="SAM" id="MobiDB-lite"/>
    </source>
</evidence>